<gene>
    <name evidence="1" type="ORF">K7X08_013458</name>
</gene>
<sequence>MNVIVELQQMYLELSLHMQLKNPEPLCQFCYTCMVRKMKLELRKSRGMKIQLLGMQWMSGRMRMKTKKPRRRRYLP</sequence>
<accession>A0A9Q1LNW3</accession>
<comment type="caution">
    <text evidence="1">The sequence shown here is derived from an EMBL/GenBank/DDBJ whole genome shotgun (WGS) entry which is preliminary data.</text>
</comment>
<dbReference type="Proteomes" id="UP001152561">
    <property type="component" value="Unassembled WGS sequence"/>
</dbReference>
<evidence type="ECO:0000313" key="2">
    <source>
        <dbReference type="Proteomes" id="UP001152561"/>
    </source>
</evidence>
<proteinExistence type="predicted"/>
<name>A0A9Q1LNW3_9SOLA</name>
<organism evidence="1 2">
    <name type="scientific">Anisodus acutangulus</name>
    <dbReference type="NCBI Taxonomy" id="402998"/>
    <lineage>
        <taxon>Eukaryota</taxon>
        <taxon>Viridiplantae</taxon>
        <taxon>Streptophyta</taxon>
        <taxon>Embryophyta</taxon>
        <taxon>Tracheophyta</taxon>
        <taxon>Spermatophyta</taxon>
        <taxon>Magnoliopsida</taxon>
        <taxon>eudicotyledons</taxon>
        <taxon>Gunneridae</taxon>
        <taxon>Pentapetalae</taxon>
        <taxon>asterids</taxon>
        <taxon>lamiids</taxon>
        <taxon>Solanales</taxon>
        <taxon>Solanaceae</taxon>
        <taxon>Solanoideae</taxon>
        <taxon>Hyoscyameae</taxon>
        <taxon>Anisodus</taxon>
    </lineage>
</organism>
<dbReference type="EMBL" id="JAJAGQ010000016">
    <property type="protein sequence ID" value="KAJ8539206.1"/>
    <property type="molecule type" value="Genomic_DNA"/>
</dbReference>
<evidence type="ECO:0000313" key="1">
    <source>
        <dbReference type="EMBL" id="KAJ8539206.1"/>
    </source>
</evidence>
<reference evidence="2" key="1">
    <citation type="journal article" date="2023" name="Proc. Natl. Acad. Sci. U.S.A.">
        <title>Genomic and structural basis for evolution of tropane alkaloid biosynthesis.</title>
        <authorList>
            <person name="Wanga Y.-J."/>
            <person name="Taina T."/>
            <person name="Yua J.-Y."/>
            <person name="Lia J."/>
            <person name="Xua B."/>
            <person name="Chenc J."/>
            <person name="D'Auriad J.C."/>
            <person name="Huanga J.-P."/>
            <person name="Huanga S.-X."/>
        </authorList>
    </citation>
    <scope>NUCLEOTIDE SEQUENCE [LARGE SCALE GENOMIC DNA]</scope>
    <source>
        <strain evidence="2">cv. KIB-2019</strain>
    </source>
</reference>
<dbReference type="AlphaFoldDB" id="A0A9Q1LNW3"/>
<keyword evidence="2" id="KW-1185">Reference proteome</keyword>
<protein>
    <submittedName>
        <fullName evidence="1">Uncharacterized protein</fullName>
    </submittedName>
</protein>